<reference evidence="1 2" key="1">
    <citation type="submission" date="2024-01" db="EMBL/GenBank/DDBJ databases">
        <title>The genome of the rayed Mediterranean limpet Patella caerulea (Linnaeus, 1758).</title>
        <authorList>
            <person name="Anh-Thu Weber A."/>
            <person name="Halstead-Nussloch G."/>
        </authorList>
    </citation>
    <scope>NUCLEOTIDE SEQUENCE [LARGE SCALE GENOMIC DNA]</scope>
    <source>
        <strain evidence="1">AATW-2023a</strain>
        <tissue evidence="1">Whole specimen</tissue>
    </source>
</reference>
<proteinExistence type="predicted"/>
<dbReference type="PANTHER" id="PTHR46601">
    <property type="entry name" value="ULP_PROTEASE DOMAIN-CONTAINING PROTEIN"/>
    <property type="match status" value="1"/>
</dbReference>
<organism evidence="1 2">
    <name type="scientific">Patella caerulea</name>
    <name type="common">Rayed Mediterranean limpet</name>
    <dbReference type="NCBI Taxonomy" id="87958"/>
    <lineage>
        <taxon>Eukaryota</taxon>
        <taxon>Metazoa</taxon>
        <taxon>Spiralia</taxon>
        <taxon>Lophotrochozoa</taxon>
        <taxon>Mollusca</taxon>
        <taxon>Gastropoda</taxon>
        <taxon>Patellogastropoda</taxon>
        <taxon>Patelloidea</taxon>
        <taxon>Patellidae</taxon>
        <taxon>Patella</taxon>
    </lineage>
</organism>
<sequence>MKPGKKDTITKLKNKKQIRLLNDSLKGLHAKYCNEFPAYMCSYATFCRQRPFWVVPPKLTDRDTCLCKKHENVLLIIERLAALKVLSTEENSLEKKIQAVCCEDDYKCYFGECCLCKVKKLKTNVFDEKQTTHWFQWQPKTRIIEPKTADGETKEIKIMQKEKFEGPVKDLIKRFEEVLPDICQHIFNIKHQFKMSKILKEKVADDPAHALIHIDFSENWVSKFANEIQAVHFGGSHVQITLHTGVMYI</sequence>
<dbReference type="AlphaFoldDB" id="A0AAN8GE56"/>
<evidence type="ECO:0000313" key="1">
    <source>
        <dbReference type="EMBL" id="KAK6169376.1"/>
    </source>
</evidence>
<name>A0AAN8GE56_PATCE</name>
<accession>A0AAN8GE56</accession>
<dbReference type="Proteomes" id="UP001347796">
    <property type="component" value="Unassembled WGS sequence"/>
</dbReference>
<dbReference type="EMBL" id="JAZGQO010000015">
    <property type="protein sequence ID" value="KAK6169376.1"/>
    <property type="molecule type" value="Genomic_DNA"/>
</dbReference>
<comment type="caution">
    <text evidence="1">The sequence shown here is derived from an EMBL/GenBank/DDBJ whole genome shotgun (WGS) entry which is preliminary data.</text>
</comment>
<evidence type="ECO:0000313" key="2">
    <source>
        <dbReference type="Proteomes" id="UP001347796"/>
    </source>
</evidence>
<keyword evidence="2" id="KW-1185">Reference proteome</keyword>
<protein>
    <submittedName>
        <fullName evidence="1">Uncharacterized protein</fullName>
    </submittedName>
</protein>
<dbReference type="PANTHER" id="PTHR46601:SF2">
    <property type="entry name" value="UBIQUITIN-LIKE PROTEASE FAMILY PROFILE DOMAIN-CONTAINING PROTEIN"/>
    <property type="match status" value="1"/>
</dbReference>
<gene>
    <name evidence="1" type="ORF">SNE40_020442</name>
</gene>